<reference evidence="2 3" key="1">
    <citation type="journal article" date="2021" name="Elife">
        <title>Chloroplast acquisition without the gene transfer in kleptoplastic sea slugs, Plakobranchus ocellatus.</title>
        <authorList>
            <person name="Maeda T."/>
            <person name="Takahashi S."/>
            <person name="Yoshida T."/>
            <person name="Shimamura S."/>
            <person name="Takaki Y."/>
            <person name="Nagai Y."/>
            <person name="Toyoda A."/>
            <person name="Suzuki Y."/>
            <person name="Arimoto A."/>
            <person name="Ishii H."/>
            <person name="Satoh N."/>
            <person name="Nishiyama T."/>
            <person name="Hasebe M."/>
            <person name="Maruyama T."/>
            <person name="Minagawa J."/>
            <person name="Obokata J."/>
            <person name="Shigenobu S."/>
        </authorList>
    </citation>
    <scope>NUCLEOTIDE SEQUENCE [LARGE SCALE GENOMIC DNA]</scope>
</reference>
<evidence type="ECO:0000259" key="1">
    <source>
        <dbReference type="PROSITE" id="PS50878"/>
    </source>
</evidence>
<dbReference type="PANTHER" id="PTHR47027:SF8">
    <property type="entry name" value="RIBONUCLEASE H"/>
    <property type="match status" value="1"/>
</dbReference>
<evidence type="ECO:0000313" key="2">
    <source>
        <dbReference type="EMBL" id="GFS01695.1"/>
    </source>
</evidence>
<evidence type="ECO:0000313" key="3">
    <source>
        <dbReference type="Proteomes" id="UP000762676"/>
    </source>
</evidence>
<dbReference type="Pfam" id="PF00078">
    <property type="entry name" value="RVT_1"/>
    <property type="match status" value="1"/>
</dbReference>
<feature type="domain" description="Reverse transcriptase" evidence="1">
    <location>
        <begin position="1"/>
        <end position="95"/>
    </location>
</feature>
<proteinExistence type="predicted"/>
<accession>A0AAV4HVI4</accession>
<dbReference type="InterPro" id="IPR043502">
    <property type="entry name" value="DNA/RNA_pol_sf"/>
</dbReference>
<dbReference type="PROSITE" id="PS50878">
    <property type="entry name" value="RT_POL"/>
    <property type="match status" value="1"/>
</dbReference>
<dbReference type="Proteomes" id="UP000762676">
    <property type="component" value="Unassembled WGS sequence"/>
</dbReference>
<protein>
    <submittedName>
        <fullName evidence="2">Catenin (Cadherin-associated protein), alpha 3</fullName>
    </submittedName>
</protein>
<sequence>MREADFDQLGININGRNLTNLRYADDTALMSDNITSMRRILHQVDESGIKAGLKLNAKKTKVMQLKPENSSLYDVQKDQTILENVEGFKYLGSVKTIDGSCSKDIKMRIGMAKKKMIELNNV</sequence>
<keyword evidence="3" id="KW-1185">Reference proteome</keyword>
<organism evidence="2 3">
    <name type="scientific">Elysia marginata</name>
    <dbReference type="NCBI Taxonomy" id="1093978"/>
    <lineage>
        <taxon>Eukaryota</taxon>
        <taxon>Metazoa</taxon>
        <taxon>Spiralia</taxon>
        <taxon>Lophotrochozoa</taxon>
        <taxon>Mollusca</taxon>
        <taxon>Gastropoda</taxon>
        <taxon>Heterobranchia</taxon>
        <taxon>Euthyneura</taxon>
        <taxon>Panpulmonata</taxon>
        <taxon>Sacoglossa</taxon>
        <taxon>Placobranchoidea</taxon>
        <taxon>Plakobranchidae</taxon>
        <taxon>Elysia</taxon>
    </lineage>
</organism>
<gene>
    <name evidence="2" type="ORF">ElyMa_004588100</name>
</gene>
<comment type="caution">
    <text evidence="2">The sequence shown here is derived from an EMBL/GenBank/DDBJ whole genome shotgun (WGS) entry which is preliminary data.</text>
</comment>
<dbReference type="InterPro" id="IPR000477">
    <property type="entry name" value="RT_dom"/>
</dbReference>
<dbReference type="SUPFAM" id="SSF56672">
    <property type="entry name" value="DNA/RNA polymerases"/>
    <property type="match status" value="1"/>
</dbReference>
<name>A0AAV4HVI4_9GAST</name>
<dbReference type="AlphaFoldDB" id="A0AAV4HVI4"/>
<dbReference type="EMBL" id="BMAT01009214">
    <property type="protein sequence ID" value="GFS01695.1"/>
    <property type="molecule type" value="Genomic_DNA"/>
</dbReference>
<dbReference type="PANTHER" id="PTHR47027">
    <property type="entry name" value="REVERSE TRANSCRIPTASE DOMAIN-CONTAINING PROTEIN"/>
    <property type="match status" value="1"/>
</dbReference>